<dbReference type="InterPro" id="IPR006249">
    <property type="entry name" value="Aconitase/IRP2"/>
</dbReference>
<gene>
    <name evidence="7" type="primary">acnA_3</name>
    <name evidence="7" type="ORF">NCTC9419_05560</name>
</gene>
<evidence type="ECO:0000256" key="4">
    <source>
        <dbReference type="ARBA" id="ARBA00023014"/>
    </source>
</evidence>
<evidence type="ECO:0000313" key="8">
    <source>
        <dbReference type="Proteomes" id="UP000271603"/>
    </source>
</evidence>
<dbReference type="GO" id="GO:0046872">
    <property type="term" value="F:metal ion binding"/>
    <property type="evidence" value="ECO:0007669"/>
    <property type="project" value="UniProtKB-KW"/>
</dbReference>
<protein>
    <recommendedName>
        <fullName evidence="1">aconitate hydratase</fullName>
        <ecNumber evidence="1">4.2.1.3</ecNumber>
    </recommendedName>
</protein>
<dbReference type="SUPFAM" id="SSF53732">
    <property type="entry name" value="Aconitase iron-sulfur domain"/>
    <property type="match status" value="1"/>
</dbReference>
<evidence type="ECO:0000259" key="6">
    <source>
        <dbReference type="Pfam" id="PF00330"/>
    </source>
</evidence>
<keyword evidence="2" id="KW-0479">Metal-binding</keyword>
<proteinExistence type="predicted"/>
<dbReference type="InterPro" id="IPR015931">
    <property type="entry name" value="Acnase/IPM_dHydase_lsu_aba_1/3"/>
</dbReference>
<dbReference type="InterPro" id="IPR036008">
    <property type="entry name" value="Aconitase_4Fe-4S_dom"/>
</dbReference>
<organism evidence="7 8">
    <name type="scientific">Serratia rubidaea</name>
    <name type="common">Serratia marinorubra</name>
    <dbReference type="NCBI Taxonomy" id="61652"/>
    <lineage>
        <taxon>Bacteria</taxon>
        <taxon>Pseudomonadati</taxon>
        <taxon>Pseudomonadota</taxon>
        <taxon>Gammaproteobacteria</taxon>
        <taxon>Enterobacterales</taxon>
        <taxon>Yersiniaceae</taxon>
        <taxon>Serratia</taxon>
    </lineage>
</organism>
<accession>A0A447QV67</accession>
<dbReference type="EMBL" id="LR134155">
    <property type="protein sequence ID" value="VEA73925.1"/>
    <property type="molecule type" value="Genomic_DNA"/>
</dbReference>
<evidence type="ECO:0000313" key="7">
    <source>
        <dbReference type="EMBL" id="VEA73925.1"/>
    </source>
</evidence>
<evidence type="ECO:0000256" key="1">
    <source>
        <dbReference type="ARBA" id="ARBA00012926"/>
    </source>
</evidence>
<evidence type="ECO:0000256" key="3">
    <source>
        <dbReference type="ARBA" id="ARBA00023004"/>
    </source>
</evidence>
<comment type="catalytic activity">
    <reaction evidence="5">
        <text>citrate = D-threo-isocitrate</text>
        <dbReference type="Rhea" id="RHEA:10336"/>
        <dbReference type="ChEBI" id="CHEBI:15562"/>
        <dbReference type="ChEBI" id="CHEBI:16947"/>
        <dbReference type="EC" id="4.2.1.3"/>
    </reaction>
</comment>
<dbReference type="Proteomes" id="UP000271603">
    <property type="component" value="Chromosome"/>
</dbReference>
<dbReference type="GO" id="GO:0003994">
    <property type="term" value="F:aconitate hydratase activity"/>
    <property type="evidence" value="ECO:0007669"/>
    <property type="project" value="UniProtKB-EC"/>
</dbReference>
<dbReference type="AlphaFoldDB" id="A0A447QV67"/>
<dbReference type="Pfam" id="PF00330">
    <property type="entry name" value="Aconitase"/>
    <property type="match status" value="1"/>
</dbReference>
<reference evidence="7 8" key="1">
    <citation type="submission" date="2018-12" db="EMBL/GenBank/DDBJ databases">
        <authorList>
            <consortium name="Pathogen Informatics"/>
        </authorList>
    </citation>
    <scope>NUCLEOTIDE SEQUENCE [LARGE SCALE GENOMIC DNA]</scope>
    <source>
        <strain evidence="7 8">NCTC9419</strain>
    </source>
</reference>
<keyword evidence="7" id="KW-0456">Lyase</keyword>
<dbReference type="Gene3D" id="3.30.499.10">
    <property type="entry name" value="Aconitase, domain 3"/>
    <property type="match status" value="1"/>
</dbReference>
<feature type="domain" description="Aconitase/3-isopropylmalate dehydratase large subunit alpha/beta/alpha" evidence="6">
    <location>
        <begin position="69"/>
        <end position="178"/>
    </location>
</feature>
<keyword evidence="3" id="KW-0408">Iron</keyword>
<keyword evidence="4" id="KW-0411">Iron-sulfur</keyword>
<dbReference type="GO" id="GO:0051536">
    <property type="term" value="F:iron-sulfur cluster binding"/>
    <property type="evidence" value="ECO:0007669"/>
    <property type="project" value="UniProtKB-KW"/>
</dbReference>
<dbReference type="InterPro" id="IPR001030">
    <property type="entry name" value="Acoase/IPM_deHydtase_lsu_aba"/>
</dbReference>
<dbReference type="EC" id="4.2.1.3" evidence="1"/>
<evidence type="ECO:0000256" key="2">
    <source>
        <dbReference type="ARBA" id="ARBA00022723"/>
    </source>
</evidence>
<sequence>MSSNLKDTSMDKLVARNSEYHYYSLPRAAKQLGDIDRLPKSMKVLLENLLRHIDGDTVQVEDLQAIVDWQRDGHAEREIAYRPARVLMQDFTGVPAVVDLAAMREAVQRLGGDVDQVNPLSPVDLVIDHSVTVDEFGDQQAFGDNVRIEMQRNHERYTFLRWGQQAFNRFRVVPPAPGSVTRSTLNIWARRSGMRSRTANASPIRIRWWAPTPTPP</sequence>
<dbReference type="PANTHER" id="PTHR11670">
    <property type="entry name" value="ACONITASE/IRON-RESPONSIVE ELEMENT FAMILY MEMBER"/>
    <property type="match status" value="1"/>
</dbReference>
<name>A0A447QV67_SERRU</name>
<evidence type="ECO:0000256" key="5">
    <source>
        <dbReference type="ARBA" id="ARBA00023501"/>
    </source>
</evidence>